<reference evidence="7 8" key="1">
    <citation type="journal article" date="2020" name="Genes (Basel)">
        <title>Genomic Comparison of Insect Gut Symbionts from Divergent Burkholderia Subclades.</title>
        <authorList>
            <person name="Takeshita K."/>
            <person name="Kikuchi Y."/>
        </authorList>
    </citation>
    <scope>NUCLEOTIDE SEQUENCE [LARGE SCALE GENOMIC DNA]</scope>
    <source>
        <strain evidence="7 8">PGU16</strain>
    </source>
</reference>
<evidence type="ECO:0000256" key="6">
    <source>
        <dbReference type="RuleBase" id="RU003560"/>
    </source>
</evidence>
<dbReference type="PANTHER" id="PTHR43094:SF1">
    <property type="entry name" value="AMINOTRANSFERASE CLASS-III"/>
    <property type="match status" value="1"/>
</dbReference>
<name>A0A7I8BRR3_9BURK</name>
<dbReference type="PANTHER" id="PTHR43094">
    <property type="entry name" value="AMINOTRANSFERASE"/>
    <property type="match status" value="1"/>
</dbReference>
<organism evidence="7 8">
    <name type="scientific">Paraburkholderia largidicola</name>
    <dbReference type="NCBI Taxonomy" id="3014751"/>
    <lineage>
        <taxon>Bacteria</taxon>
        <taxon>Pseudomonadati</taxon>
        <taxon>Pseudomonadota</taxon>
        <taxon>Betaproteobacteria</taxon>
        <taxon>Burkholderiales</taxon>
        <taxon>Burkholderiaceae</taxon>
        <taxon>Paraburkholderia</taxon>
    </lineage>
</organism>
<dbReference type="AlphaFoldDB" id="A0A7I8BRR3"/>
<sequence>MTTVFHRMPKQTLPVAVKGEGIEIVDSTGKRYIDASGGAAVSCLGHSNQRVIDAIKRQAQALPYAHTSFFTTQPAEELASYLVERAPQGLAHVYFVSGGSEAIEAALKLARQYFVEVGQPQRRHIIARRQSYHGNTLGALAIGGNAWRREPFLPLLIDAHHVSPCYAYREQRADETEEQFAQRLADELEQKILELGSDTVAAFVAETVVGATAGAVPPVREYFRKIRAVCDRYGVLLILDEIMSGMGRTGHLFACEEDGVTPDLLTIAKGLGAGYQPIGATLVSDRIYQAITGGSGFFQHGHTYIGHATACAAALEVQRVIADEHLLDNVKARGEQLRSLLREHYAQHPFIGDVRGRGLFVGVELVQDRATKTPFDAKLKLHAAIKREAFQRGLMVYPMGGTVDGKIGDHVLLAPPFICTPRDIEQIVSRLADAIEGALAASGAA</sequence>
<evidence type="ECO:0000256" key="1">
    <source>
        <dbReference type="ARBA" id="ARBA00001933"/>
    </source>
</evidence>
<dbReference type="NCBIfam" id="NF005685">
    <property type="entry name" value="PRK07483.1"/>
    <property type="match status" value="1"/>
</dbReference>
<protein>
    <submittedName>
        <fullName evidence="7">Aspartate aminotransferase family protein</fullName>
    </submittedName>
</protein>
<dbReference type="PROSITE" id="PS00600">
    <property type="entry name" value="AA_TRANSFER_CLASS_3"/>
    <property type="match status" value="1"/>
</dbReference>
<proteinExistence type="inferred from homology"/>
<dbReference type="Gene3D" id="3.90.1150.10">
    <property type="entry name" value="Aspartate Aminotransferase, domain 1"/>
    <property type="match status" value="1"/>
</dbReference>
<dbReference type="InterPro" id="IPR005814">
    <property type="entry name" value="Aminotrans_3"/>
</dbReference>
<dbReference type="SUPFAM" id="SSF53383">
    <property type="entry name" value="PLP-dependent transferases"/>
    <property type="match status" value="1"/>
</dbReference>
<keyword evidence="3 7" id="KW-0032">Aminotransferase</keyword>
<dbReference type="Proteomes" id="UP000510888">
    <property type="component" value="Chromosome 2"/>
</dbReference>
<evidence type="ECO:0000256" key="3">
    <source>
        <dbReference type="ARBA" id="ARBA00022576"/>
    </source>
</evidence>
<dbReference type="InterPro" id="IPR015421">
    <property type="entry name" value="PyrdxlP-dep_Trfase_major"/>
</dbReference>
<comment type="cofactor">
    <cofactor evidence="1">
        <name>pyridoxal 5'-phosphate</name>
        <dbReference type="ChEBI" id="CHEBI:597326"/>
    </cofactor>
</comment>
<evidence type="ECO:0000256" key="5">
    <source>
        <dbReference type="ARBA" id="ARBA00022898"/>
    </source>
</evidence>
<evidence type="ECO:0000313" key="7">
    <source>
        <dbReference type="EMBL" id="BCF90988.1"/>
    </source>
</evidence>
<evidence type="ECO:0000313" key="8">
    <source>
        <dbReference type="Proteomes" id="UP000510888"/>
    </source>
</evidence>
<dbReference type="InterPro" id="IPR015422">
    <property type="entry name" value="PyrdxlP-dep_Trfase_small"/>
</dbReference>
<evidence type="ECO:0000256" key="2">
    <source>
        <dbReference type="ARBA" id="ARBA00008954"/>
    </source>
</evidence>
<dbReference type="CDD" id="cd00610">
    <property type="entry name" value="OAT_like"/>
    <property type="match status" value="1"/>
</dbReference>
<keyword evidence="4 7" id="KW-0808">Transferase</keyword>
<dbReference type="FunFam" id="3.40.640.10:FF:000014">
    <property type="entry name" value="Adenosylmethionine-8-amino-7-oxononanoate aminotransferase, probable"/>
    <property type="match status" value="1"/>
</dbReference>
<evidence type="ECO:0000256" key="4">
    <source>
        <dbReference type="ARBA" id="ARBA00022679"/>
    </source>
</evidence>
<dbReference type="EMBL" id="AP023175">
    <property type="protein sequence ID" value="BCF90988.1"/>
    <property type="molecule type" value="Genomic_DNA"/>
</dbReference>
<accession>A0A7I8BRR3</accession>
<dbReference type="GO" id="GO:0008483">
    <property type="term" value="F:transaminase activity"/>
    <property type="evidence" value="ECO:0007669"/>
    <property type="project" value="UniProtKB-KW"/>
</dbReference>
<dbReference type="GO" id="GO:0030170">
    <property type="term" value="F:pyridoxal phosphate binding"/>
    <property type="evidence" value="ECO:0007669"/>
    <property type="project" value="InterPro"/>
</dbReference>
<comment type="similarity">
    <text evidence="2 6">Belongs to the class-III pyridoxal-phosphate-dependent aminotransferase family.</text>
</comment>
<dbReference type="RefSeq" id="WP_180724614.1">
    <property type="nucleotide sequence ID" value="NZ_AP023175.1"/>
</dbReference>
<keyword evidence="5 6" id="KW-0663">Pyridoxal phosphate</keyword>
<dbReference type="Gene3D" id="3.40.640.10">
    <property type="entry name" value="Type I PLP-dependent aspartate aminotransferase-like (Major domain)"/>
    <property type="match status" value="1"/>
</dbReference>
<keyword evidence="8" id="KW-1185">Reference proteome</keyword>
<dbReference type="Pfam" id="PF00202">
    <property type="entry name" value="Aminotran_3"/>
    <property type="match status" value="1"/>
</dbReference>
<dbReference type="InterPro" id="IPR049704">
    <property type="entry name" value="Aminotrans_3_PPA_site"/>
</dbReference>
<dbReference type="InterPro" id="IPR015424">
    <property type="entry name" value="PyrdxlP-dep_Trfase"/>
</dbReference>
<dbReference type="GO" id="GO:0005829">
    <property type="term" value="C:cytosol"/>
    <property type="evidence" value="ECO:0007669"/>
    <property type="project" value="TreeGrafter"/>
</dbReference>
<gene>
    <name evidence="7" type="ORF">PPGU16_40550</name>
</gene>
<dbReference type="KEGG" id="plad:PPGU16_40550"/>